<keyword evidence="3" id="KW-1185">Reference proteome</keyword>
<evidence type="ECO:0000313" key="3">
    <source>
        <dbReference type="Proteomes" id="UP000705823"/>
    </source>
</evidence>
<dbReference type="NCBIfam" id="TIGR01575">
    <property type="entry name" value="rimI"/>
    <property type="match status" value="1"/>
</dbReference>
<comment type="caution">
    <text evidence="2">The sequence shown here is derived from an EMBL/GenBank/DDBJ whole genome shotgun (WGS) entry which is preliminary data.</text>
</comment>
<dbReference type="Gene3D" id="3.40.630.30">
    <property type="match status" value="1"/>
</dbReference>
<dbReference type="PANTHER" id="PTHR43617">
    <property type="entry name" value="L-AMINO ACID N-ACETYLTRANSFERASE"/>
    <property type="match status" value="1"/>
</dbReference>
<proteinExistence type="predicted"/>
<dbReference type="OrthoDB" id="43754at2157"/>
<dbReference type="AlphaFoldDB" id="A0A8J8PDT6"/>
<dbReference type="CDD" id="cd04301">
    <property type="entry name" value="NAT_SF"/>
    <property type="match status" value="1"/>
</dbReference>
<reference evidence="2" key="1">
    <citation type="submission" date="2019-02" db="EMBL/GenBank/DDBJ databases">
        <title>Halonotius sp. a new haloarchaeum isolated from saline soil.</title>
        <authorList>
            <person name="Duran-Viseras A."/>
            <person name="Sanchez-Porro C."/>
            <person name="Ventosa A."/>
        </authorList>
    </citation>
    <scope>NUCLEOTIDE SEQUENCE</scope>
    <source>
        <strain evidence="2">F15B</strain>
    </source>
</reference>
<dbReference type="PROSITE" id="PS51186">
    <property type="entry name" value="GNAT"/>
    <property type="match status" value="1"/>
</dbReference>
<dbReference type="PANTHER" id="PTHR43617:SF20">
    <property type="entry name" value="N-ALPHA-ACETYLTRANSFERASE RIMI"/>
    <property type="match status" value="1"/>
</dbReference>
<dbReference type="Pfam" id="PF00583">
    <property type="entry name" value="Acetyltransf_1"/>
    <property type="match status" value="1"/>
</dbReference>
<gene>
    <name evidence="2" type="primary">rimI</name>
    <name evidence="2" type="ORF">EGH24_01480</name>
</gene>
<dbReference type="SUPFAM" id="SSF55729">
    <property type="entry name" value="Acyl-CoA N-acyltransferases (Nat)"/>
    <property type="match status" value="1"/>
</dbReference>
<dbReference type="InterPro" id="IPR050276">
    <property type="entry name" value="MshD_Acetyltransferase"/>
</dbReference>
<protein>
    <submittedName>
        <fullName evidence="2">Ribosomal-protein-alanine N-acetyltransferase</fullName>
    </submittedName>
</protein>
<feature type="domain" description="N-acetyltransferase" evidence="1">
    <location>
        <begin position="12"/>
        <end position="157"/>
    </location>
</feature>
<accession>A0A8J8PDT6</accession>
<dbReference type="InterPro" id="IPR000182">
    <property type="entry name" value="GNAT_dom"/>
</dbReference>
<dbReference type="InterPro" id="IPR016181">
    <property type="entry name" value="Acyl_CoA_acyltransferase"/>
</dbReference>
<dbReference type="GO" id="GO:0008999">
    <property type="term" value="F:protein-N-terminal-alanine acetyltransferase activity"/>
    <property type="evidence" value="ECO:0007669"/>
    <property type="project" value="TreeGrafter"/>
</dbReference>
<dbReference type="InterPro" id="IPR006464">
    <property type="entry name" value="AcTrfase_RimI/Ard1"/>
</dbReference>
<dbReference type="Proteomes" id="UP000705823">
    <property type="component" value="Unassembled WGS sequence"/>
</dbReference>
<evidence type="ECO:0000259" key="1">
    <source>
        <dbReference type="PROSITE" id="PS51186"/>
    </source>
</evidence>
<organism evidence="2 3">
    <name type="scientific">Halonotius terrestris</name>
    <dbReference type="NCBI Taxonomy" id="2487750"/>
    <lineage>
        <taxon>Archaea</taxon>
        <taxon>Methanobacteriati</taxon>
        <taxon>Methanobacteriota</taxon>
        <taxon>Stenosarchaea group</taxon>
        <taxon>Halobacteria</taxon>
        <taxon>Halobacteriales</taxon>
        <taxon>Haloferacaceae</taxon>
        <taxon>Halonotius</taxon>
    </lineage>
</organism>
<sequence>MATRSKQGPDSVSIRQATRADLLSIYRIEKQAFDQPWPYPAFEKFLGEPNFLVAIADDHIAGYVVADTTPNAGRDIGHIKNLAVHPAKQGEGLGRSLLQRAILGLTVADAARIKLEVREGNVRARKLYRDAGFEPTKRLPRYYDDGEAALVLVKGPEPTADLGR</sequence>
<dbReference type="RefSeq" id="WP_142978399.1">
    <property type="nucleotide sequence ID" value="NZ_RKLU01000001.1"/>
</dbReference>
<evidence type="ECO:0000313" key="2">
    <source>
        <dbReference type="EMBL" id="TQQ83490.1"/>
    </source>
</evidence>
<name>A0A8J8PDT6_9EURY</name>
<dbReference type="EMBL" id="RKLU01000001">
    <property type="protein sequence ID" value="TQQ83490.1"/>
    <property type="molecule type" value="Genomic_DNA"/>
</dbReference>